<dbReference type="InterPro" id="IPR015943">
    <property type="entry name" value="WD40/YVTN_repeat-like_dom_sf"/>
</dbReference>
<dbReference type="GO" id="GO:0009279">
    <property type="term" value="C:cell outer membrane"/>
    <property type="evidence" value="ECO:0007669"/>
    <property type="project" value="UniProtKB-SubCell"/>
</dbReference>
<dbReference type="InterPro" id="IPR006665">
    <property type="entry name" value="OmpA-like"/>
</dbReference>
<dbReference type="InterPro" id="IPR036737">
    <property type="entry name" value="OmpA-like_sf"/>
</dbReference>
<dbReference type="Pfam" id="PF00691">
    <property type="entry name" value="OmpA"/>
    <property type="match status" value="1"/>
</dbReference>
<dbReference type="STRING" id="1121959.SAMN02746009_01409"/>
<feature type="domain" description="OmpA-like" evidence="6">
    <location>
        <begin position="537"/>
        <end position="650"/>
    </location>
</feature>
<name>A0A1M6UM63_9BACT</name>
<reference evidence="8" key="1">
    <citation type="submission" date="2016-11" db="EMBL/GenBank/DDBJ databases">
        <authorList>
            <person name="Varghese N."/>
            <person name="Submissions S."/>
        </authorList>
    </citation>
    <scope>NUCLEOTIDE SEQUENCE [LARGE SCALE GENOMIC DNA]</scope>
    <source>
        <strain evidence="8">DSM 18569</strain>
    </source>
</reference>
<dbReference type="SUPFAM" id="SSF103088">
    <property type="entry name" value="OmpA-like"/>
    <property type="match status" value="1"/>
</dbReference>
<dbReference type="PANTHER" id="PTHR30329">
    <property type="entry name" value="STATOR ELEMENT OF FLAGELLAR MOTOR COMPLEX"/>
    <property type="match status" value="1"/>
</dbReference>
<dbReference type="EMBL" id="FRAS01000005">
    <property type="protein sequence ID" value="SHK70276.1"/>
    <property type="molecule type" value="Genomic_DNA"/>
</dbReference>
<dbReference type="PROSITE" id="PS51123">
    <property type="entry name" value="OMPA_2"/>
    <property type="match status" value="1"/>
</dbReference>
<dbReference type="InterPro" id="IPR006664">
    <property type="entry name" value="OMP_bac"/>
</dbReference>
<comment type="subcellular location">
    <subcellularLocation>
        <location evidence="1">Cell outer membrane</location>
    </subcellularLocation>
</comment>
<feature type="chain" id="PRO_5013178286" evidence="5">
    <location>
        <begin position="19"/>
        <end position="650"/>
    </location>
</feature>
<keyword evidence="8" id="KW-1185">Reference proteome</keyword>
<feature type="signal peptide" evidence="5">
    <location>
        <begin position="1"/>
        <end position="18"/>
    </location>
</feature>
<dbReference type="OrthoDB" id="1490539at2"/>
<evidence type="ECO:0000313" key="7">
    <source>
        <dbReference type="EMBL" id="SHK70276.1"/>
    </source>
</evidence>
<evidence type="ECO:0000256" key="2">
    <source>
        <dbReference type="ARBA" id="ARBA00023136"/>
    </source>
</evidence>
<gene>
    <name evidence="7" type="ORF">SAMN02746009_01409</name>
</gene>
<evidence type="ECO:0000256" key="4">
    <source>
        <dbReference type="PROSITE-ProRule" id="PRU00473"/>
    </source>
</evidence>
<dbReference type="Gene3D" id="3.30.1330.60">
    <property type="entry name" value="OmpA-like domain"/>
    <property type="match status" value="1"/>
</dbReference>
<dbReference type="AlphaFoldDB" id="A0A1M6UM63"/>
<dbReference type="InterPro" id="IPR050330">
    <property type="entry name" value="Bact_OuterMem_StrucFunc"/>
</dbReference>
<dbReference type="Proteomes" id="UP000183947">
    <property type="component" value="Unassembled WGS sequence"/>
</dbReference>
<evidence type="ECO:0000256" key="5">
    <source>
        <dbReference type="SAM" id="SignalP"/>
    </source>
</evidence>
<evidence type="ECO:0000313" key="8">
    <source>
        <dbReference type="Proteomes" id="UP000183947"/>
    </source>
</evidence>
<keyword evidence="5" id="KW-0732">Signal</keyword>
<accession>A0A1M6UM63</accession>
<evidence type="ECO:0000256" key="3">
    <source>
        <dbReference type="ARBA" id="ARBA00023237"/>
    </source>
</evidence>
<dbReference type="PRINTS" id="PR01021">
    <property type="entry name" value="OMPADOMAIN"/>
</dbReference>
<organism evidence="7 8">
    <name type="scientific">Hymenobacter psychrotolerans DSM 18569</name>
    <dbReference type="NCBI Taxonomy" id="1121959"/>
    <lineage>
        <taxon>Bacteria</taxon>
        <taxon>Pseudomonadati</taxon>
        <taxon>Bacteroidota</taxon>
        <taxon>Cytophagia</taxon>
        <taxon>Cytophagales</taxon>
        <taxon>Hymenobacteraceae</taxon>
        <taxon>Hymenobacter</taxon>
    </lineage>
</organism>
<dbReference type="PANTHER" id="PTHR30329:SF21">
    <property type="entry name" value="LIPOPROTEIN YIAD-RELATED"/>
    <property type="match status" value="1"/>
</dbReference>
<dbReference type="Gene3D" id="2.130.10.10">
    <property type="entry name" value="YVTN repeat-like/Quinoprotein amine dehydrogenase"/>
    <property type="match status" value="1"/>
</dbReference>
<evidence type="ECO:0000259" key="6">
    <source>
        <dbReference type="PROSITE" id="PS51123"/>
    </source>
</evidence>
<proteinExistence type="predicted"/>
<dbReference type="RefSeq" id="WP_084548879.1">
    <property type="nucleotide sequence ID" value="NZ_FRAS01000005.1"/>
</dbReference>
<dbReference type="SUPFAM" id="SSF63829">
    <property type="entry name" value="Calcium-dependent phosphotriesterase"/>
    <property type="match status" value="1"/>
</dbReference>
<protein>
    <submittedName>
        <fullName evidence="7">Outer membrane protein OmpA</fullName>
    </submittedName>
</protein>
<dbReference type="CDD" id="cd07185">
    <property type="entry name" value="OmpA_C-like"/>
    <property type="match status" value="1"/>
</dbReference>
<keyword evidence="3" id="KW-0998">Cell outer membrane</keyword>
<evidence type="ECO:0000256" key="1">
    <source>
        <dbReference type="ARBA" id="ARBA00004442"/>
    </source>
</evidence>
<keyword evidence="2 4" id="KW-0472">Membrane</keyword>
<sequence length="650" mass="71299">MRVLLTLVLAVCWLKLCAQPSAGLHLYTDAQGRFRFAYPPGWQLQQTGRQLILTPGATGPASAPPALTIVVLPDTLSRLPTRTRQDTLWHSIRQLPQAQVLQVAEQAAGSYQQLRYDYTYAADSALPGARIRVLGRRLWRGGSEYQLEYRAAGGPETQWLQARQLLESFAFPNADVAAPRTRAPQQLCDDKMYGIAALRYRNDLWEDDCRTIHEFSVADPSRPPRIHRQVLPFQSYALTKGFDNCLYSVTKAPTNAPEYVYRYDPATRTGRYTSWQLPAQGPATVWIAAATDERGRLFFSTSDASKLVRVNPADGAVQLVWSTDPVRQAAYYAAIALDGAGSHGNFCLDTAGTLYQVYSTDGSLIKIDLKSRKPAPQLLPLAGLPERGGYSDLLFHYDAAGRRRLYLAGPKALYWVDMASGQTHFVRRGVYTDLAGCNLFRAPSGPAAPAALATVWRGRVLDAATLQPLPKAQLQVGAGPQLLPLAPDGSFTFPAETNRPVRVRVQQPGYLPTDSVYGGGSGPYVQDILVQPLTVGTMLHLNDVQFEQGTTRLLVTSYPALDELLAMLKQNPGLTIQLRGHTDNVGDPQKNLALSEQRVAAVRIYLVGLGISPRRITGIGLGGAEPRASNAREATRKLNRRVEVRVTGTK</sequence>